<dbReference type="EMBL" id="BAAANS010000030">
    <property type="protein sequence ID" value="GAA2106209.1"/>
    <property type="molecule type" value="Genomic_DNA"/>
</dbReference>
<feature type="compositionally biased region" description="Basic and acidic residues" evidence="1">
    <location>
        <begin position="28"/>
        <end position="44"/>
    </location>
</feature>
<name>A0ABN2X870_9ACTN</name>
<gene>
    <name evidence="2" type="ORF">GCM10009759_44140</name>
</gene>
<organism evidence="2 3">
    <name type="scientific">Kitasatospora saccharophila</name>
    <dbReference type="NCBI Taxonomy" id="407973"/>
    <lineage>
        <taxon>Bacteria</taxon>
        <taxon>Bacillati</taxon>
        <taxon>Actinomycetota</taxon>
        <taxon>Actinomycetes</taxon>
        <taxon>Kitasatosporales</taxon>
        <taxon>Streptomycetaceae</taxon>
        <taxon>Kitasatospora</taxon>
    </lineage>
</organism>
<comment type="caution">
    <text evidence="2">The sequence shown here is derived from an EMBL/GenBank/DDBJ whole genome shotgun (WGS) entry which is preliminary data.</text>
</comment>
<accession>A0ABN2X870</accession>
<sequence>MLRMDDETIELRPCDFCSRPVPEDSLDEHDCPVCGDRRSRPSDG</sequence>
<evidence type="ECO:0008006" key="4">
    <source>
        <dbReference type="Google" id="ProtNLM"/>
    </source>
</evidence>
<evidence type="ECO:0000313" key="2">
    <source>
        <dbReference type="EMBL" id="GAA2106209.1"/>
    </source>
</evidence>
<reference evidence="2 3" key="1">
    <citation type="journal article" date="2019" name="Int. J. Syst. Evol. Microbiol.">
        <title>The Global Catalogue of Microorganisms (GCM) 10K type strain sequencing project: providing services to taxonomists for standard genome sequencing and annotation.</title>
        <authorList>
            <consortium name="The Broad Institute Genomics Platform"/>
            <consortium name="The Broad Institute Genome Sequencing Center for Infectious Disease"/>
            <person name="Wu L."/>
            <person name="Ma J."/>
        </authorList>
    </citation>
    <scope>NUCLEOTIDE SEQUENCE [LARGE SCALE GENOMIC DNA]</scope>
    <source>
        <strain evidence="2 3">JCM 14559</strain>
    </source>
</reference>
<protein>
    <recommendedName>
        <fullName evidence="4">Small CPxCG-related zinc finger protein</fullName>
    </recommendedName>
</protein>
<proteinExistence type="predicted"/>
<evidence type="ECO:0000256" key="1">
    <source>
        <dbReference type="SAM" id="MobiDB-lite"/>
    </source>
</evidence>
<keyword evidence="3" id="KW-1185">Reference proteome</keyword>
<evidence type="ECO:0000313" key="3">
    <source>
        <dbReference type="Proteomes" id="UP001500897"/>
    </source>
</evidence>
<feature type="region of interest" description="Disordered" evidence="1">
    <location>
        <begin position="23"/>
        <end position="44"/>
    </location>
</feature>
<dbReference type="Proteomes" id="UP001500897">
    <property type="component" value="Unassembled WGS sequence"/>
</dbReference>